<protein>
    <submittedName>
        <fullName evidence="4">Polyphenol oxidase, chloroplastic</fullName>
    </submittedName>
</protein>
<accession>A0AAX6HUM3</accession>
<feature type="region of interest" description="Disordered" evidence="2">
    <location>
        <begin position="307"/>
        <end position="371"/>
    </location>
</feature>
<dbReference type="EMBL" id="JANAVB010006596">
    <property type="protein sequence ID" value="KAJ6844779.1"/>
    <property type="molecule type" value="Genomic_DNA"/>
</dbReference>
<evidence type="ECO:0000259" key="3">
    <source>
        <dbReference type="PROSITE" id="PS00497"/>
    </source>
</evidence>
<evidence type="ECO:0000256" key="2">
    <source>
        <dbReference type="SAM" id="MobiDB-lite"/>
    </source>
</evidence>
<dbReference type="Gene3D" id="1.10.1280.10">
    <property type="entry name" value="Di-copper center containing domain from catechol oxidase"/>
    <property type="match status" value="1"/>
</dbReference>
<gene>
    <name evidence="4" type="ORF">M6B38_293845</name>
</gene>
<dbReference type="InterPro" id="IPR050316">
    <property type="entry name" value="Tyrosinase/Hemocyanin"/>
</dbReference>
<feature type="compositionally biased region" description="Low complexity" evidence="2">
    <location>
        <begin position="341"/>
        <end position="371"/>
    </location>
</feature>
<dbReference type="SUPFAM" id="SSF48056">
    <property type="entry name" value="Di-copper centre-containing domain"/>
    <property type="match status" value="1"/>
</dbReference>
<feature type="compositionally biased region" description="Low complexity" evidence="2">
    <location>
        <begin position="320"/>
        <end position="333"/>
    </location>
</feature>
<dbReference type="Proteomes" id="UP001140949">
    <property type="component" value="Unassembled WGS sequence"/>
</dbReference>
<dbReference type="PROSITE" id="PS00497">
    <property type="entry name" value="TYROSINASE_1"/>
    <property type="match status" value="1"/>
</dbReference>
<comment type="caution">
    <text evidence="4">The sequence shown here is derived from an EMBL/GenBank/DDBJ whole genome shotgun (WGS) entry which is preliminary data.</text>
</comment>
<dbReference type="GO" id="GO:0016491">
    <property type="term" value="F:oxidoreductase activity"/>
    <property type="evidence" value="ECO:0007669"/>
    <property type="project" value="InterPro"/>
</dbReference>
<reference evidence="4" key="1">
    <citation type="journal article" date="2023" name="GigaByte">
        <title>Genome assembly of the bearded iris, Iris pallida Lam.</title>
        <authorList>
            <person name="Bruccoleri R.E."/>
            <person name="Oakeley E.J."/>
            <person name="Faust A.M.E."/>
            <person name="Altorfer M."/>
            <person name="Dessus-Babus S."/>
            <person name="Burckhardt D."/>
            <person name="Oertli M."/>
            <person name="Naumann U."/>
            <person name="Petersen F."/>
            <person name="Wong J."/>
        </authorList>
    </citation>
    <scope>NUCLEOTIDE SEQUENCE</scope>
    <source>
        <strain evidence="4">GSM-AAB239-AS_SAM_17_03QT</strain>
    </source>
</reference>
<keyword evidence="1" id="KW-0479">Metal-binding</keyword>
<dbReference type="PANTHER" id="PTHR11474">
    <property type="entry name" value="TYROSINASE FAMILY MEMBER"/>
    <property type="match status" value="1"/>
</dbReference>
<dbReference type="Pfam" id="PF00264">
    <property type="entry name" value="Tyrosinase"/>
    <property type="match status" value="1"/>
</dbReference>
<dbReference type="PANTHER" id="PTHR11474:SF128">
    <property type="entry name" value="AUREUSIDIN SYNTHASE-LIKE"/>
    <property type="match status" value="1"/>
</dbReference>
<organism evidence="4 5">
    <name type="scientific">Iris pallida</name>
    <name type="common">Sweet iris</name>
    <dbReference type="NCBI Taxonomy" id="29817"/>
    <lineage>
        <taxon>Eukaryota</taxon>
        <taxon>Viridiplantae</taxon>
        <taxon>Streptophyta</taxon>
        <taxon>Embryophyta</taxon>
        <taxon>Tracheophyta</taxon>
        <taxon>Spermatophyta</taxon>
        <taxon>Magnoliopsida</taxon>
        <taxon>Liliopsida</taxon>
        <taxon>Asparagales</taxon>
        <taxon>Iridaceae</taxon>
        <taxon>Iridoideae</taxon>
        <taxon>Irideae</taxon>
        <taxon>Iris</taxon>
    </lineage>
</organism>
<reference evidence="4" key="2">
    <citation type="submission" date="2023-04" db="EMBL/GenBank/DDBJ databases">
        <authorList>
            <person name="Bruccoleri R.E."/>
            <person name="Oakeley E.J."/>
            <person name="Faust A.-M."/>
            <person name="Dessus-Babus S."/>
            <person name="Altorfer M."/>
            <person name="Burckhardt D."/>
            <person name="Oertli M."/>
            <person name="Naumann U."/>
            <person name="Petersen F."/>
            <person name="Wong J."/>
        </authorList>
    </citation>
    <scope>NUCLEOTIDE SEQUENCE</scope>
    <source>
        <strain evidence="4">GSM-AAB239-AS_SAM_17_03QT</strain>
        <tissue evidence="4">Leaf</tissue>
    </source>
</reference>
<feature type="domain" description="Tyrosinase copper-binding" evidence="3">
    <location>
        <begin position="159"/>
        <end position="176"/>
    </location>
</feature>
<keyword evidence="5" id="KW-1185">Reference proteome</keyword>
<proteinExistence type="predicted"/>
<dbReference type="InterPro" id="IPR002227">
    <property type="entry name" value="Tyrosinase_Cu-bd"/>
</dbReference>
<evidence type="ECO:0000313" key="4">
    <source>
        <dbReference type="EMBL" id="KAJ6844779.1"/>
    </source>
</evidence>
<dbReference type="InterPro" id="IPR008922">
    <property type="entry name" value="Di-copper_centre_dom_sf"/>
</dbReference>
<feature type="compositionally biased region" description="Polar residues" evidence="2">
    <location>
        <begin position="45"/>
        <end position="54"/>
    </location>
</feature>
<evidence type="ECO:0000313" key="5">
    <source>
        <dbReference type="Proteomes" id="UP001140949"/>
    </source>
</evidence>
<feature type="region of interest" description="Disordered" evidence="2">
    <location>
        <begin position="45"/>
        <end position="66"/>
    </location>
</feature>
<evidence type="ECO:0000256" key="1">
    <source>
        <dbReference type="ARBA" id="ARBA00022723"/>
    </source>
</evidence>
<sequence>MVKGQAEHHRRRACKQQQQQQQQQRVLLLHEWEWQWHPLSPNLSTCHPTSSQIPDSPHKKSHEVNCCPASPDSGEPIVRDFQFPSPSSASPVRIRRPAHRLALDREYLAKYNKAVAIMKRLPPDHPHSWHRQAQIHCLYCNGAYYQAAAAAADVPFMVHESWLFFPFHRFYVYFHERILGKLIGDDTFALPYWNYDSPDGMPIPDIYMKGELHDMKRATRHLPPAPVAIDYTPDKLDLSDEPPAAEQTATNLALLYQHMVSGASKPELFMGCKLRPERTGRAPGWGRPKRLPTTPCTCGWATRRCRSTRTWGPSTPPRATPSSSRTTRTSTGCGPCGGGSTDTTAPGRSSTTPSGSTPTSTSTTRTRIWSG</sequence>
<dbReference type="AlphaFoldDB" id="A0AAX6HUM3"/>
<name>A0AAX6HUM3_IRIPA</name>
<dbReference type="GO" id="GO:0046872">
    <property type="term" value="F:metal ion binding"/>
    <property type="evidence" value="ECO:0007669"/>
    <property type="project" value="UniProtKB-KW"/>
</dbReference>